<dbReference type="PANTHER" id="PTHR35038:SF8">
    <property type="entry name" value="C-TYPE POLYHEME CYTOCHROME OMCC"/>
    <property type="match status" value="1"/>
</dbReference>
<dbReference type="Proteomes" id="UP000187338">
    <property type="component" value="Unassembled WGS sequence"/>
</dbReference>
<reference evidence="6" key="1">
    <citation type="submission" date="2016-12" db="EMBL/GenBank/DDBJ databases">
        <title>Draft Genome Sequences od Carboxydothermus pertinax and islandicus, Hydrogenogenic Carboxydotrophic Bacteria.</title>
        <authorList>
            <person name="Fukuyama Y."/>
            <person name="Ohmae K."/>
            <person name="Yoneda Y."/>
            <person name="Yoshida T."/>
            <person name="Sako Y."/>
        </authorList>
    </citation>
    <scope>NUCLEOTIDE SEQUENCE [LARGE SCALE GENOMIC DNA]</scope>
    <source>
        <strain evidence="6">SET</strain>
    </source>
</reference>
<sequence>MRKGLLALVTAVFLLLVATPVLATEQYAKDTGKNCSYCHQVPASHKSQPGQQGRDQMDCVACHKAFMPLTSTAQIPLTERGVLFMQNGKKLAVDLNYDPLTEANVVKEFARVSGLSESAFGKVSGNITKQKLAYFLMVALKAQGEVAKVTANDLKKYADYTKAASANQKALVWAVKKGYLSARKAGSKLYLDPTAAASRSEVLKAFNVIRAKYPVVLPAETAYAGSKTCQSCHGFSSFSSSWHTNMVKKPADFGNMIPWDSNSKFKASDVKYILNAPGELRFVGKDYMFLPLNFNKELNYWTDNATGPTTNWLTRCAKCHTTGYPGKVGVEGKPYTVVGNTYKELFTELGIGCEDCHGPGARHAATGNPDYIKGINDGLLDPEVCEKCHEGNKHYGGEFNDELIINSASSSVYAAHGKSLNTIKNYPYGKVECLECHSEDYRIALEEFLAANPGKTKADFDATVKLSDFKYSITCVTCHSPHSNRKGYPYQLKNEPNELCMECHTGEGFTATTGSKGIHHPQKEVYSGVLGSSFEALGIPAKVYNPMGAAECATCHMPGGKHFFIPGTPEVKILDLTLNNPALGNYSTTKPFTINSCNTCHDTFGFTADTVKAYMDSVDNRVKNIQNQLKTTYAAAYTDTNYKYADTLAGIVAADASHGIHNIALTKLLLDKAEYYLTKIPKQ</sequence>
<dbReference type="Pfam" id="PF13435">
    <property type="entry name" value="Cytochrome_C554"/>
    <property type="match status" value="1"/>
</dbReference>
<gene>
    <name evidence="5" type="ORF">ciss_06630</name>
</gene>
<evidence type="ECO:0000256" key="1">
    <source>
        <dbReference type="ARBA" id="ARBA00022729"/>
    </source>
</evidence>
<dbReference type="InterPro" id="IPR051829">
    <property type="entry name" value="Multiheme_Cytochr_ET"/>
</dbReference>
<evidence type="ECO:0000313" key="5">
    <source>
        <dbReference type="EMBL" id="GAV24730.1"/>
    </source>
</evidence>
<feature type="domain" description="Cytochrome c-552/4" evidence="4">
    <location>
        <begin position="312"/>
        <end position="358"/>
    </location>
</feature>
<protein>
    <submittedName>
        <fullName evidence="5">Uncharacterized protein</fullName>
    </submittedName>
</protein>
<proteinExistence type="predicted"/>
<dbReference type="Gene3D" id="1.10.1130.10">
    <property type="entry name" value="Flavocytochrome C3, Chain A"/>
    <property type="match status" value="3"/>
</dbReference>
<name>A0A1L8D0N1_9THEO</name>
<keyword evidence="6" id="KW-1185">Reference proteome</keyword>
<dbReference type="EMBL" id="BDJL01000017">
    <property type="protein sequence ID" value="GAV24730.1"/>
    <property type="molecule type" value="Genomic_DNA"/>
</dbReference>
<dbReference type="SUPFAM" id="SSF48695">
    <property type="entry name" value="Multiheme cytochromes"/>
    <property type="match status" value="2"/>
</dbReference>
<feature type="signal peptide" evidence="2">
    <location>
        <begin position="1"/>
        <end position="23"/>
    </location>
</feature>
<organism evidence="5 6">
    <name type="scientific">Carboxydothermus islandicus</name>
    <dbReference type="NCBI Taxonomy" id="661089"/>
    <lineage>
        <taxon>Bacteria</taxon>
        <taxon>Bacillati</taxon>
        <taxon>Bacillota</taxon>
        <taxon>Clostridia</taxon>
        <taxon>Thermoanaerobacterales</taxon>
        <taxon>Thermoanaerobacteraceae</taxon>
        <taxon>Carboxydothermus</taxon>
    </lineage>
</organism>
<dbReference type="InterPro" id="IPR036280">
    <property type="entry name" value="Multihaem_cyt_sf"/>
</dbReference>
<keyword evidence="1 2" id="KW-0732">Signal</keyword>
<evidence type="ECO:0000256" key="2">
    <source>
        <dbReference type="SAM" id="SignalP"/>
    </source>
</evidence>
<feature type="domain" description="Doubled CXXCH motif" evidence="3">
    <location>
        <begin position="475"/>
        <end position="506"/>
    </location>
</feature>
<evidence type="ECO:0000259" key="4">
    <source>
        <dbReference type="Pfam" id="PF13435"/>
    </source>
</evidence>
<evidence type="ECO:0000259" key="3">
    <source>
        <dbReference type="Pfam" id="PF09699"/>
    </source>
</evidence>
<accession>A0A1L8D0N1</accession>
<dbReference type="AlphaFoldDB" id="A0A1L8D0N1"/>
<feature type="chain" id="PRO_5013154531" evidence="2">
    <location>
        <begin position="24"/>
        <end position="683"/>
    </location>
</feature>
<dbReference type="PANTHER" id="PTHR35038">
    <property type="entry name" value="DISSIMILATORY SULFITE REDUCTASE SIRA"/>
    <property type="match status" value="1"/>
</dbReference>
<dbReference type="STRING" id="661089.ciss_06630"/>
<dbReference type="InterPro" id="IPR010177">
    <property type="entry name" value="Paired_CXXCH_1"/>
</dbReference>
<dbReference type="RefSeq" id="WP_075864914.1">
    <property type="nucleotide sequence ID" value="NZ_BDJL01000017.1"/>
</dbReference>
<comment type="caution">
    <text evidence="5">The sequence shown here is derived from an EMBL/GenBank/DDBJ whole genome shotgun (WGS) entry which is preliminary data.</text>
</comment>
<evidence type="ECO:0000313" key="6">
    <source>
        <dbReference type="Proteomes" id="UP000187338"/>
    </source>
</evidence>
<dbReference type="Pfam" id="PF09699">
    <property type="entry name" value="Paired_CXXCH_1"/>
    <property type="match status" value="1"/>
</dbReference>
<dbReference type="InterPro" id="IPR023155">
    <property type="entry name" value="Cyt_c-552/4"/>
</dbReference>